<keyword evidence="3" id="KW-1003">Cell membrane</keyword>
<evidence type="ECO:0000256" key="8">
    <source>
        <dbReference type="ARBA" id="ARBA00022777"/>
    </source>
</evidence>
<evidence type="ECO:0000256" key="9">
    <source>
        <dbReference type="ARBA" id="ARBA00022840"/>
    </source>
</evidence>
<feature type="compositionally biased region" description="Polar residues" evidence="17">
    <location>
        <begin position="1076"/>
        <end position="1087"/>
    </location>
</feature>
<evidence type="ECO:0000256" key="4">
    <source>
        <dbReference type="ARBA" id="ARBA00022679"/>
    </source>
</evidence>
<evidence type="ECO:0000313" key="20">
    <source>
        <dbReference type="Proteomes" id="UP001470230"/>
    </source>
</evidence>
<keyword evidence="10" id="KW-1133">Transmembrane helix</keyword>
<evidence type="ECO:0000256" key="10">
    <source>
        <dbReference type="ARBA" id="ARBA00022989"/>
    </source>
</evidence>
<evidence type="ECO:0000256" key="11">
    <source>
        <dbReference type="ARBA" id="ARBA00023136"/>
    </source>
</evidence>
<evidence type="ECO:0000256" key="5">
    <source>
        <dbReference type="ARBA" id="ARBA00022692"/>
    </source>
</evidence>
<feature type="domain" description="Protein kinase" evidence="18">
    <location>
        <begin position="14"/>
        <end position="270"/>
    </location>
</feature>
<dbReference type="EC" id="2.7.10.1" evidence="2"/>
<keyword evidence="12" id="KW-0829">Tyrosine-protein kinase</keyword>
<keyword evidence="14" id="KW-0675">Receptor</keyword>
<evidence type="ECO:0000256" key="2">
    <source>
        <dbReference type="ARBA" id="ARBA00011902"/>
    </source>
</evidence>
<evidence type="ECO:0000256" key="3">
    <source>
        <dbReference type="ARBA" id="ARBA00022475"/>
    </source>
</evidence>
<evidence type="ECO:0000313" key="19">
    <source>
        <dbReference type="EMBL" id="KAK8876529.1"/>
    </source>
</evidence>
<keyword evidence="13" id="KW-1015">Disulfide bond</keyword>
<organism evidence="19 20">
    <name type="scientific">Tritrichomonas musculus</name>
    <dbReference type="NCBI Taxonomy" id="1915356"/>
    <lineage>
        <taxon>Eukaryota</taxon>
        <taxon>Metamonada</taxon>
        <taxon>Parabasalia</taxon>
        <taxon>Tritrichomonadida</taxon>
        <taxon>Tritrichomonadidae</taxon>
        <taxon>Tritrichomonas</taxon>
    </lineage>
</organism>
<dbReference type="Pfam" id="PF07714">
    <property type="entry name" value="PK_Tyr_Ser-Thr"/>
    <property type="match status" value="1"/>
</dbReference>
<evidence type="ECO:0000256" key="14">
    <source>
        <dbReference type="ARBA" id="ARBA00023170"/>
    </source>
</evidence>
<evidence type="ECO:0000256" key="16">
    <source>
        <dbReference type="ARBA" id="ARBA00038101"/>
    </source>
</evidence>
<gene>
    <name evidence="19" type="ORF">M9Y10_006745</name>
</gene>
<dbReference type="Pfam" id="PF12810">
    <property type="entry name" value="ALK_LTK_GRD"/>
    <property type="match status" value="1"/>
</dbReference>
<evidence type="ECO:0000256" key="7">
    <source>
        <dbReference type="ARBA" id="ARBA00022741"/>
    </source>
</evidence>
<keyword evidence="20" id="KW-1185">Reference proteome</keyword>
<feature type="compositionally biased region" description="Basic and acidic residues" evidence="17">
    <location>
        <begin position="1001"/>
        <end position="1043"/>
    </location>
</feature>
<dbReference type="InterPro" id="IPR001245">
    <property type="entry name" value="Ser-Thr/Tyr_kinase_cat_dom"/>
</dbReference>
<feature type="compositionally biased region" description="Basic and acidic residues" evidence="17">
    <location>
        <begin position="960"/>
        <end position="969"/>
    </location>
</feature>
<keyword evidence="4" id="KW-0808">Transferase</keyword>
<keyword evidence="5" id="KW-0812">Transmembrane</keyword>
<dbReference type="InterPro" id="IPR006597">
    <property type="entry name" value="Sel1-like"/>
</dbReference>
<dbReference type="PANTHER" id="PTHR11102">
    <property type="entry name" value="SEL-1-LIKE PROTEIN"/>
    <property type="match status" value="1"/>
</dbReference>
<dbReference type="Proteomes" id="UP001470230">
    <property type="component" value="Unassembled WGS sequence"/>
</dbReference>
<dbReference type="SUPFAM" id="SSF81901">
    <property type="entry name" value="HCP-like"/>
    <property type="match status" value="3"/>
</dbReference>
<keyword evidence="9" id="KW-0067">ATP-binding</keyword>
<feature type="region of interest" description="Disordered" evidence="17">
    <location>
        <begin position="911"/>
        <end position="1105"/>
    </location>
</feature>
<name>A0ABR2JF01_9EUKA</name>
<comment type="subcellular location">
    <subcellularLocation>
        <location evidence="1">Cell membrane</location>
        <topology evidence="1">Single-pass type I membrane protein</topology>
    </subcellularLocation>
</comment>
<protein>
    <recommendedName>
        <fullName evidence="2">receptor protein-tyrosine kinase</fullName>
        <ecNumber evidence="2">2.7.10.1</ecNumber>
    </recommendedName>
</protein>
<dbReference type="Pfam" id="PF08238">
    <property type="entry name" value="Sel1"/>
    <property type="match status" value="8"/>
</dbReference>
<dbReference type="InterPro" id="IPR055163">
    <property type="entry name" value="ALK/LTK-like_GRD"/>
</dbReference>
<keyword evidence="7" id="KW-0547">Nucleotide-binding</keyword>
<evidence type="ECO:0000256" key="17">
    <source>
        <dbReference type="SAM" id="MobiDB-lite"/>
    </source>
</evidence>
<evidence type="ECO:0000256" key="15">
    <source>
        <dbReference type="ARBA" id="ARBA00023180"/>
    </source>
</evidence>
<dbReference type="SUPFAM" id="SSF56112">
    <property type="entry name" value="Protein kinase-like (PK-like)"/>
    <property type="match status" value="1"/>
</dbReference>
<dbReference type="PROSITE" id="PS50011">
    <property type="entry name" value="PROTEIN_KINASE_DOM"/>
    <property type="match status" value="1"/>
</dbReference>
<reference evidence="19 20" key="1">
    <citation type="submission" date="2024-04" db="EMBL/GenBank/DDBJ databases">
        <title>Tritrichomonas musculus Genome.</title>
        <authorList>
            <person name="Alves-Ferreira E."/>
            <person name="Grigg M."/>
            <person name="Lorenzi H."/>
            <person name="Galac M."/>
        </authorList>
    </citation>
    <scope>NUCLEOTIDE SEQUENCE [LARGE SCALE GENOMIC DNA]</scope>
    <source>
        <strain evidence="19 20">EAF2021</strain>
    </source>
</reference>
<evidence type="ECO:0000259" key="18">
    <source>
        <dbReference type="PROSITE" id="PS50011"/>
    </source>
</evidence>
<feature type="compositionally biased region" description="Basic and acidic residues" evidence="17">
    <location>
        <begin position="979"/>
        <end position="993"/>
    </location>
</feature>
<feature type="region of interest" description="Disordered" evidence="17">
    <location>
        <begin position="1665"/>
        <end position="1688"/>
    </location>
</feature>
<feature type="region of interest" description="Disordered" evidence="17">
    <location>
        <begin position="559"/>
        <end position="579"/>
    </location>
</feature>
<dbReference type="PANTHER" id="PTHR11102:SF160">
    <property type="entry name" value="ERAD-ASSOCIATED E3 UBIQUITIN-PROTEIN LIGASE COMPONENT HRD3"/>
    <property type="match status" value="1"/>
</dbReference>
<dbReference type="InterPro" id="IPR011990">
    <property type="entry name" value="TPR-like_helical_dom_sf"/>
</dbReference>
<dbReference type="InterPro" id="IPR050767">
    <property type="entry name" value="Sel1_AlgK"/>
</dbReference>
<evidence type="ECO:0000256" key="1">
    <source>
        <dbReference type="ARBA" id="ARBA00004251"/>
    </source>
</evidence>
<dbReference type="SMART" id="SM00671">
    <property type="entry name" value="SEL1"/>
    <property type="match status" value="8"/>
</dbReference>
<dbReference type="InterPro" id="IPR000719">
    <property type="entry name" value="Prot_kinase_dom"/>
</dbReference>
<dbReference type="Gene3D" id="1.25.40.10">
    <property type="entry name" value="Tetratricopeptide repeat domain"/>
    <property type="match status" value="3"/>
</dbReference>
<evidence type="ECO:0000256" key="6">
    <source>
        <dbReference type="ARBA" id="ARBA00022729"/>
    </source>
</evidence>
<comment type="caution">
    <text evidence="19">The sequence shown here is derived from an EMBL/GenBank/DDBJ whole genome shotgun (WGS) entry which is preliminary data.</text>
</comment>
<keyword evidence="6" id="KW-0732">Signal</keyword>
<keyword evidence="8" id="KW-0418">Kinase</keyword>
<comment type="similarity">
    <text evidence="16">Belongs to the sel-1 family.</text>
</comment>
<dbReference type="InterPro" id="IPR011009">
    <property type="entry name" value="Kinase-like_dom_sf"/>
</dbReference>
<dbReference type="Gene3D" id="1.10.510.10">
    <property type="entry name" value="Transferase(Phosphotransferase) domain 1"/>
    <property type="match status" value="1"/>
</dbReference>
<proteinExistence type="inferred from homology"/>
<evidence type="ECO:0000256" key="13">
    <source>
        <dbReference type="ARBA" id="ARBA00023157"/>
    </source>
</evidence>
<dbReference type="EMBL" id="JAPFFF010000012">
    <property type="protein sequence ID" value="KAK8876529.1"/>
    <property type="molecule type" value="Genomic_DNA"/>
</dbReference>
<evidence type="ECO:0000256" key="12">
    <source>
        <dbReference type="ARBA" id="ARBA00023137"/>
    </source>
</evidence>
<accession>A0ABR2JF01</accession>
<feature type="compositionally biased region" description="Basic and acidic residues" evidence="17">
    <location>
        <begin position="929"/>
        <end position="951"/>
    </location>
</feature>
<sequence length="1688" mass="190562">MANFLSSMIDFNEFVDFRTLSQTRYTTISIAKKKNSPSRKYIFKTFNFNCVLSKDQKIVAETFFRVNCIESQYLQCYKSFSFTSNQSNLNPTFSMKYISSNTLGKYLKNPDYIKKWGIREMMNCLFASAEGLNVLHQHLICHGNFNPSNIIIDEAKQSYLSDFGLYPIKNLYKNTDELLTYNEYKDPTLDSCLITPKNDIYSFGVLMCQFYLSISQQEEKLADFITKCDEKKYYNFPSFFGEIIPKCFENSNNRIITFKKIIEAFQNESYKIESFNVNICDLYSDFIKVDYIESLANINDSFALNKLGKMYCQGKSRPIDLSKSLHYFEQSALLCNSEGQNNYGVLLNKTSGKDDKESKNKALFYIKSSAEQGNIHGMGNYGIILLNGDGVAKNIQIAEKFLQKSGDLGYSIAQVNYGYSLIFNNPTSERIEKGLEYIKNAIYQNDSYAYYIYGLLLLDGKIIEKNESLAMNYLKISADLGYEESMLKYAKGNLKGIGVPVNIDAAKQYYQKASQKGNKKAAEKLNEIKEIENHSLKYPEDSRNDDSYQPWIIVEGSHDSNKKENVTQSNSQQDDDSNLNDTLEYGISLYKSSGKENKEKGLKIIKNLADQGCAEAQIRYGVWADDQFEGHQYIKKAVDNDCKEALLYYARDYMRGRGVKQNMSKAIEIYLKLYETHKMSKILIDIIRCYKNIDYKSALCYMQKLADSNDDRHISQIHNAQFEYGLELIKGENINKNIPEAIKYLMKSNQINLIREEYPEVFALMPHDFSTVKSDVELFLNRNGCCDANEQKIIQSSYDGNVDDTLKAAKMLEKAGYFMAANFFYEIAADSNQPEAAFILGNYYLKGKNGLEIDNEKGNKYKERASKLGNNESNSTKMNDNEKVTKLSISDSHLIQSKQKKSEVVNSNVNENEQTNNAHLENQIPGNVKRKDELAKREPIKNDQMQKEQLKSDQLNSDQIKQKQDKSGQGKDQQVKNLSMKDEKEKMQMKSDSIKIVQASSEKDKSNQIKNDQDKSKQIESKQRKSEIKKDDEKEKTPIKSETLKNVQANNEQEKSSQKKPVQIKADQIKKDQIKPNQNESNKIPNESNKKFTKPIETANNDNSNVCKDQKNINSFDLSVEELIRYGDSLSKSHPEVAISYYKEAINKGEMSAYLKCAEACQVFEEKLNYYEAAIDNKIPGSIQAWREKIFQRIENEKDKNILNKIGQRFEKYKCFVDAAFVYYEANNEEKLQQCYNFVKENIKIDQNGRTDFHFVDSKQKENYIKLETKMIMKNNFKKKEKMRKELSEFKSKIIKLNSQLNRSDNSETKVNLTNENEDDSLIGEISVSVQSNQVIKGTINIKENGSKLDKSQSKYLLNKKRSTLQKANSYENGYSIDSLQQKVEFSKSEGQYFLHALIVDNQGRKKELVSQPLITKGAAEFTYDFVGHSETVTLEPGRYKLEVWGAEGGKREGNSKTPGKGGYSVGTLELTTRKKLYIHVGESPSTESGGWNGGGSGKTFISYLGAGGGGSTDISLFGEEDSENWNNKNHLYSRIIVAGGGGGSASDSYPEYYGGYGGGICGQSSGWGPQNNGGTQTKAGVNSKCSVGQGFGVGGSYTGLGSSGGGGGWYGGGASNNGGGQTGGAGGSGYVYNAKTASFYPHFGKLDKSFYLADSMTVEGDKEFPSPVRGINEKGHSGNGYAKITPQ</sequence>
<keyword evidence="11" id="KW-0472">Membrane</keyword>
<dbReference type="SMART" id="SM00220">
    <property type="entry name" value="S_TKc"/>
    <property type="match status" value="1"/>
</dbReference>
<keyword evidence="15" id="KW-0325">Glycoprotein</keyword>